<evidence type="ECO:0000256" key="1">
    <source>
        <dbReference type="ARBA" id="ARBA00004571"/>
    </source>
</evidence>
<dbReference type="Gene3D" id="2.170.130.10">
    <property type="entry name" value="TonB-dependent receptor, plug domain"/>
    <property type="match status" value="1"/>
</dbReference>
<keyword evidence="4" id="KW-0812">Transmembrane</keyword>
<comment type="subcellular location">
    <subcellularLocation>
        <location evidence="1">Cell outer membrane</location>
        <topology evidence="1">Multi-pass membrane protein</topology>
    </subcellularLocation>
</comment>
<evidence type="ECO:0000256" key="4">
    <source>
        <dbReference type="ARBA" id="ARBA00022692"/>
    </source>
</evidence>
<dbReference type="GO" id="GO:0030246">
    <property type="term" value="F:carbohydrate binding"/>
    <property type="evidence" value="ECO:0007669"/>
    <property type="project" value="InterPro"/>
</dbReference>
<accession>A0A7W7Z9Z5</accession>
<dbReference type="GO" id="GO:0015344">
    <property type="term" value="F:siderophore uptake transmembrane transporter activity"/>
    <property type="evidence" value="ECO:0007669"/>
    <property type="project" value="TreeGrafter"/>
</dbReference>
<dbReference type="Gene3D" id="2.40.170.20">
    <property type="entry name" value="TonB-dependent receptor, beta-barrel domain"/>
    <property type="match status" value="1"/>
</dbReference>
<proteinExistence type="predicted"/>
<sequence length="1172" mass="125328">MNPCCTNPSSSSTFFLRLPARLLLLALFLIAGVTGLHAQFDAGAVLGTIKDPSGSNIVAATVQLLNLSKGLKVVRQTDGNGDYEFDSVQAGEYTLTVSAPGFSTSTTDPFTVTVGSRQRVGLTLKLGSNSESVTVSDAASQLETETSDRGETVQTAEAVTLPLNGRSYADLSVLVPGVRKSLLGTVASNPPRDASYNANGLTSQSNNFELDGIDNNAYQEANQGYSNEAVIPSPDAIQEFKVQTDNYSAEYGRAGGAIINATTRSGSNAFHGGAYDYLRNTDLNAFGPFVGTGVKPTLVQNQFGGTFGGPILRDKAFFFVDYEGLRSIAHLLTTAILPTATELTGLFTADGTAAGAPVPVKNPYTGTVYANGQVPLSDPNIDPVALAVFKVLPTPNIPGAALTANNYQYLPASTTKDDKGDARVDFNLNAAQNGFFRYSQRAVQFFQPPNFAGPAGGNNNGTLFARTRQIAAGYNWTVTPSSILELRFGQTWTESGKSPAYLGQTNFLVGVPNVPQDPSYTGGLNTQTVTGFTAFGEQATSPQFTNPTQANPKVNYTWIKGHHSLKVGYEYGWLAQAISDFHPKFGSDVYSGQFSSAGKTTTPQAANLADFLFGARNNYSLNAVNEVNYKRFWHMGYVQDDWKVLPKLTVNAGLRYEFMSPNFEQDNKLLNFDPVNQQLLHAGTGTDVSSDAVGHVFKLHYEGGSSLADRALVNPDYKDFGPRLGLAYQALPGTVVRGGYGISYAYLFRFGGEGLLAYNGPDNYSATLPVNQTPSQRICTALTQDPTTCFRRTQDGYQTNFAGPSNFTTTRAQTRYTPKDFKNGYVQAYHVSVQQQLPKDATLEVSYVGNHAVHIATLEDTNQARLCTAAEISGGACVSTGTASLLNRRPIQNFTDILTETNAGFLVYNSLQTKLERRFKNGLFLINSFTWSRGINNSSADLEANNGDGAVTNIANPAGDRGPSGYDQPLNDTTSVIADLPFGHGRRYGSSAPAWQQELLGGWQLTGINIVTSGVPIDLTYTANTNQVVSTTSSVYALRPNLVTTAGAVYGGTLTKSKSALGGYLNSTAVSGPTGAQLFGNAGRNNLRGPAFAQFDLAAHKKFTLLTDRQTLEFRIEAFNVLNSTNYISPSANIGTESAAGVLSPNASFGTFSGSTSVFPSRQVQLALRLAF</sequence>
<evidence type="ECO:0008006" key="11">
    <source>
        <dbReference type="Google" id="ProtNLM"/>
    </source>
</evidence>
<dbReference type="PANTHER" id="PTHR30069">
    <property type="entry name" value="TONB-DEPENDENT OUTER MEMBRANE RECEPTOR"/>
    <property type="match status" value="1"/>
</dbReference>
<evidence type="ECO:0000259" key="7">
    <source>
        <dbReference type="Pfam" id="PF07715"/>
    </source>
</evidence>
<evidence type="ECO:0000256" key="6">
    <source>
        <dbReference type="ARBA" id="ARBA00023237"/>
    </source>
</evidence>
<comment type="caution">
    <text evidence="9">The sequence shown here is derived from an EMBL/GenBank/DDBJ whole genome shotgun (WGS) entry which is preliminary data.</text>
</comment>
<dbReference type="InterPro" id="IPR017868">
    <property type="entry name" value="Filamin/ABP280_repeat-like"/>
</dbReference>
<feature type="domain" description="TonB-dependent transporter Oar-like beta-barrel" evidence="8">
    <location>
        <begin position="262"/>
        <end position="1165"/>
    </location>
</feature>
<reference evidence="9 10" key="1">
    <citation type="submission" date="2020-08" db="EMBL/GenBank/DDBJ databases">
        <title>Genomic Encyclopedia of Type Strains, Phase IV (KMG-V): Genome sequencing to study the core and pangenomes of soil and plant-associated prokaryotes.</title>
        <authorList>
            <person name="Whitman W."/>
        </authorList>
    </citation>
    <scope>NUCLEOTIDE SEQUENCE [LARGE SCALE GENOMIC DNA]</scope>
    <source>
        <strain evidence="9 10">M8UP14</strain>
    </source>
</reference>
<dbReference type="Pfam" id="PF25183">
    <property type="entry name" value="OMP_b-brl_4"/>
    <property type="match status" value="1"/>
</dbReference>
<dbReference type="InterPro" id="IPR057601">
    <property type="entry name" value="Oar-like_b-barrel"/>
</dbReference>
<dbReference type="RefSeq" id="WP_184213720.1">
    <property type="nucleotide sequence ID" value="NZ_JACHIP010000001.1"/>
</dbReference>
<keyword evidence="2" id="KW-0813">Transport</keyword>
<evidence type="ECO:0000313" key="10">
    <source>
        <dbReference type="Proteomes" id="UP000540989"/>
    </source>
</evidence>
<dbReference type="AlphaFoldDB" id="A0A7W7Z9Z5"/>
<organism evidence="9 10">
    <name type="scientific">Granulicella aggregans</name>
    <dbReference type="NCBI Taxonomy" id="474949"/>
    <lineage>
        <taxon>Bacteria</taxon>
        <taxon>Pseudomonadati</taxon>
        <taxon>Acidobacteriota</taxon>
        <taxon>Terriglobia</taxon>
        <taxon>Terriglobales</taxon>
        <taxon>Acidobacteriaceae</taxon>
        <taxon>Granulicella</taxon>
    </lineage>
</organism>
<evidence type="ECO:0000256" key="3">
    <source>
        <dbReference type="ARBA" id="ARBA00022452"/>
    </source>
</evidence>
<dbReference type="Pfam" id="PF07715">
    <property type="entry name" value="Plug"/>
    <property type="match status" value="1"/>
</dbReference>
<dbReference type="InterPro" id="IPR039426">
    <property type="entry name" value="TonB-dep_rcpt-like"/>
</dbReference>
<dbReference type="PANTHER" id="PTHR30069:SF46">
    <property type="entry name" value="OAR PROTEIN"/>
    <property type="match status" value="1"/>
</dbReference>
<dbReference type="InterPro" id="IPR037066">
    <property type="entry name" value="Plug_dom_sf"/>
</dbReference>
<dbReference type="GO" id="GO:0009279">
    <property type="term" value="C:cell outer membrane"/>
    <property type="evidence" value="ECO:0007669"/>
    <property type="project" value="UniProtKB-SubCell"/>
</dbReference>
<evidence type="ECO:0000256" key="2">
    <source>
        <dbReference type="ARBA" id="ARBA00022448"/>
    </source>
</evidence>
<keyword evidence="3" id="KW-1134">Transmembrane beta strand</keyword>
<keyword evidence="10" id="KW-1185">Reference proteome</keyword>
<evidence type="ECO:0000313" key="9">
    <source>
        <dbReference type="EMBL" id="MBB5056010.1"/>
    </source>
</evidence>
<keyword evidence="6" id="KW-0998">Cell outer membrane</keyword>
<dbReference type="EMBL" id="JACHIP010000001">
    <property type="protein sequence ID" value="MBB5056010.1"/>
    <property type="molecule type" value="Genomic_DNA"/>
</dbReference>
<keyword evidence="5" id="KW-0472">Membrane</keyword>
<dbReference type="SUPFAM" id="SSF56935">
    <property type="entry name" value="Porins"/>
    <property type="match status" value="1"/>
</dbReference>
<dbReference type="SUPFAM" id="SSF49452">
    <property type="entry name" value="Starch-binding domain-like"/>
    <property type="match status" value="1"/>
</dbReference>
<feature type="domain" description="TonB-dependent receptor plug" evidence="7">
    <location>
        <begin position="161"/>
        <end position="255"/>
    </location>
</feature>
<dbReference type="GO" id="GO:0044718">
    <property type="term" value="P:siderophore transmembrane transport"/>
    <property type="evidence" value="ECO:0007669"/>
    <property type="project" value="TreeGrafter"/>
</dbReference>
<evidence type="ECO:0000259" key="8">
    <source>
        <dbReference type="Pfam" id="PF25183"/>
    </source>
</evidence>
<name>A0A7W7Z9Z5_9BACT</name>
<dbReference type="Proteomes" id="UP000540989">
    <property type="component" value="Unassembled WGS sequence"/>
</dbReference>
<gene>
    <name evidence="9" type="ORF">HDF16_000679</name>
</gene>
<dbReference type="InterPro" id="IPR013784">
    <property type="entry name" value="Carb-bd-like_fold"/>
</dbReference>
<dbReference type="InterPro" id="IPR012910">
    <property type="entry name" value="Plug_dom"/>
</dbReference>
<dbReference type="Gene3D" id="2.60.40.1120">
    <property type="entry name" value="Carboxypeptidase-like, regulatory domain"/>
    <property type="match status" value="1"/>
</dbReference>
<dbReference type="PROSITE" id="PS50194">
    <property type="entry name" value="FILAMIN_REPEAT"/>
    <property type="match status" value="1"/>
</dbReference>
<dbReference type="InterPro" id="IPR036942">
    <property type="entry name" value="Beta-barrel_TonB_sf"/>
</dbReference>
<dbReference type="Pfam" id="PF13620">
    <property type="entry name" value="CarboxypepD_reg"/>
    <property type="match status" value="1"/>
</dbReference>
<evidence type="ECO:0000256" key="5">
    <source>
        <dbReference type="ARBA" id="ARBA00023136"/>
    </source>
</evidence>
<protein>
    <recommendedName>
        <fullName evidence="11">TonB-dependent receptor-like protein</fullName>
    </recommendedName>
</protein>